<dbReference type="AlphaFoldDB" id="A0A3B0Y5D6"/>
<feature type="transmembrane region" description="Helical" evidence="8">
    <location>
        <begin position="84"/>
        <end position="105"/>
    </location>
</feature>
<keyword evidence="3" id="KW-1003">Cell membrane</keyword>
<dbReference type="Pfam" id="PF04143">
    <property type="entry name" value="Sulf_transp"/>
    <property type="match status" value="1"/>
</dbReference>
<keyword evidence="7 8" id="KW-0472">Membrane</keyword>
<dbReference type="EMBL" id="UOFJ01000119">
    <property type="protein sequence ID" value="VAW63774.1"/>
    <property type="molecule type" value="Genomic_DNA"/>
</dbReference>
<evidence type="ECO:0000256" key="7">
    <source>
        <dbReference type="ARBA" id="ARBA00023136"/>
    </source>
</evidence>
<evidence type="ECO:0000256" key="4">
    <source>
        <dbReference type="ARBA" id="ARBA00022519"/>
    </source>
</evidence>
<evidence type="ECO:0000256" key="2">
    <source>
        <dbReference type="ARBA" id="ARBA00022448"/>
    </source>
</evidence>
<evidence type="ECO:0000313" key="9">
    <source>
        <dbReference type="EMBL" id="VAW63774.1"/>
    </source>
</evidence>
<dbReference type="PANTHER" id="PTHR30574">
    <property type="entry name" value="INNER MEMBRANE PROTEIN YEDE"/>
    <property type="match status" value="1"/>
</dbReference>
<accession>A0A3B0Y5D6</accession>
<feature type="non-terminal residue" evidence="9">
    <location>
        <position position="1"/>
    </location>
</feature>
<reference evidence="9" key="1">
    <citation type="submission" date="2018-06" db="EMBL/GenBank/DDBJ databases">
        <authorList>
            <person name="Zhirakovskaya E."/>
        </authorList>
    </citation>
    <scope>NUCLEOTIDE SEQUENCE</scope>
</reference>
<organism evidence="9">
    <name type="scientific">hydrothermal vent metagenome</name>
    <dbReference type="NCBI Taxonomy" id="652676"/>
    <lineage>
        <taxon>unclassified sequences</taxon>
        <taxon>metagenomes</taxon>
        <taxon>ecological metagenomes</taxon>
    </lineage>
</organism>
<dbReference type="InterPro" id="IPR007272">
    <property type="entry name" value="Sulf_transp_TsuA/YedE"/>
</dbReference>
<evidence type="ECO:0000256" key="6">
    <source>
        <dbReference type="ARBA" id="ARBA00022989"/>
    </source>
</evidence>
<feature type="transmembrane region" description="Helical" evidence="8">
    <location>
        <begin position="52"/>
        <end position="72"/>
    </location>
</feature>
<keyword evidence="2" id="KW-0813">Transport</keyword>
<feature type="transmembrane region" description="Helical" evidence="8">
    <location>
        <begin position="125"/>
        <end position="151"/>
    </location>
</feature>
<evidence type="ECO:0000256" key="5">
    <source>
        <dbReference type="ARBA" id="ARBA00022692"/>
    </source>
</evidence>
<dbReference type="PANTHER" id="PTHR30574:SF1">
    <property type="entry name" value="SULPHUR TRANSPORT DOMAIN-CONTAINING PROTEIN"/>
    <property type="match status" value="1"/>
</dbReference>
<name>A0A3B0Y5D6_9ZZZZ</name>
<gene>
    <name evidence="9" type="ORF">MNBD_GAMMA10-2764</name>
</gene>
<comment type="subcellular location">
    <subcellularLocation>
        <location evidence="1">Cell inner membrane</location>
        <topology evidence="1">Multi-pass membrane protein</topology>
    </subcellularLocation>
</comment>
<evidence type="ECO:0000256" key="3">
    <source>
        <dbReference type="ARBA" id="ARBA00022475"/>
    </source>
</evidence>
<protein>
    <submittedName>
        <fullName evidence="9">Uncharacterized protein</fullName>
    </submittedName>
</protein>
<evidence type="ECO:0000256" key="8">
    <source>
        <dbReference type="SAM" id="Phobius"/>
    </source>
</evidence>
<keyword evidence="4" id="KW-0997">Cell inner membrane</keyword>
<proteinExistence type="predicted"/>
<keyword evidence="5 8" id="KW-0812">Transmembrane</keyword>
<evidence type="ECO:0000256" key="1">
    <source>
        <dbReference type="ARBA" id="ARBA00004429"/>
    </source>
</evidence>
<sequence>RMLNDALMKATLEEFGYRAVVDFLAERKGEAVTPETQKTHVPVARIPWTAHLSFLVMLIMGGFIASLISGNFEFRANFGELHTTLFGGGMGYWITLILGGFMIGFGTQLGGGCSFGHGLGGCPRFVPASLIATAAFFTTAIITSVLVHYLITGTLQ</sequence>
<keyword evidence="6 8" id="KW-1133">Transmembrane helix</keyword>
<dbReference type="GO" id="GO:0005886">
    <property type="term" value="C:plasma membrane"/>
    <property type="evidence" value="ECO:0007669"/>
    <property type="project" value="UniProtKB-SubCell"/>
</dbReference>